<evidence type="ECO:0000313" key="1">
    <source>
        <dbReference type="EMBL" id="GAG28580.1"/>
    </source>
</evidence>
<reference evidence="1" key="1">
    <citation type="journal article" date="2014" name="Front. Microbiol.">
        <title>High frequency of phylogenetically diverse reductive dehalogenase-homologous genes in deep subseafloor sedimentary metagenomes.</title>
        <authorList>
            <person name="Kawai M."/>
            <person name="Futagami T."/>
            <person name="Toyoda A."/>
            <person name="Takaki Y."/>
            <person name="Nishi S."/>
            <person name="Hori S."/>
            <person name="Arai W."/>
            <person name="Tsubouchi T."/>
            <person name="Morono Y."/>
            <person name="Uchiyama I."/>
            <person name="Ito T."/>
            <person name="Fujiyama A."/>
            <person name="Inagaki F."/>
            <person name="Takami H."/>
        </authorList>
    </citation>
    <scope>NUCLEOTIDE SEQUENCE</scope>
    <source>
        <strain evidence="1">Expedition CK06-06</strain>
    </source>
</reference>
<dbReference type="EMBL" id="BARS01048913">
    <property type="protein sequence ID" value="GAG28580.1"/>
    <property type="molecule type" value="Genomic_DNA"/>
</dbReference>
<accession>X0WD76</accession>
<protein>
    <submittedName>
        <fullName evidence="1">Uncharacterized protein</fullName>
    </submittedName>
</protein>
<name>X0WD76_9ZZZZ</name>
<gene>
    <name evidence="1" type="ORF">S01H1_73228</name>
</gene>
<proteinExistence type="predicted"/>
<feature type="non-terminal residue" evidence="1">
    <location>
        <position position="146"/>
    </location>
</feature>
<comment type="caution">
    <text evidence="1">The sequence shown here is derived from an EMBL/GenBank/DDBJ whole genome shotgun (WGS) entry which is preliminary data.</text>
</comment>
<dbReference type="AlphaFoldDB" id="X0WD76"/>
<sequence>MSKIPLSSEDQAKFIEQYISPDVTMDMMERTWQRPSGTLYRWGYQMGLRRPKPKGEVTLALEQVRQYCERLMEAVTPPVIRIKAPRIKAVGEPMEMVLFLTDLHPGRLTASYNEQVFRDRMLMIVDRLSWQVFALRERYYTIRKLH</sequence>
<organism evidence="1">
    <name type="scientific">marine sediment metagenome</name>
    <dbReference type="NCBI Taxonomy" id="412755"/>
    <lineage>
        <taxon>unclassified sequences</taxon>
        <taxon>metagenomes</taxon>
        <taxon>ecological metagenomes</taxon>
    </lineage>
</organism>